<sequence>MLTVERLEATINDVEQLRNSNAMVGYSRGSFLKTYLQKALHFNPANLKHLDSLEEYAEALRRKEIAAFFIEVSGSKIFLSKFCKEFTQAGPMYKIGGFGFAFPKGSPLLPSVDKALLDVFESGKLRELETQCLHQRNVKRQNQMEKLQVLSLQSFWELFALTGGTSTLALLIYIIRICDLDRGKRRILRLMMVRIQHWGAHKRRFSTRVSDVAESDDINSPNTSALPTQI</sequence>
<dbReference type="Proteomes" id="UP000828941">
    <property type="component" value="Chromosome 7"/>
</dbReference>
<reference evidence="1 2" key="1">
    <citation type="journal article" date="2022" name="DNA Res.">
        <title>Chromosomal-level genome assembly of the orchid tree Bauhinia variegata (Leguminosae; Cercidoideae) supports the allotetraploid origin hypothesis of Bauhinia.</title>
        <authorList>
            <person name="Zhong Y."/>
            <person name="Chen Y."/>
            <person name="Zheng D."/>
            <person name="Pang J."/>
            <person name="Liu Y."/>
            <person name="Luo S."/>
            <person name="Meng S."/>
            <person name="Qian L."/>
            <person name="Wei D."/>
            <person name="Dai S."/>
            <person name="Zhou R."/>
        </authorList>
    </citation>
    <scope>NUCLEOTIDE SEQUENCE [LARGE SCALE GENOMIC DNA]</scope>
    <source>
        <strain evidence="1">BV-YZ2020</strain>
    </source>
</reference>
<proteinExistence type="predicted"/>
<gene>
    <name evidence="1" type="ORF">L6164_018390</name>
</gene>
<dbReference type="EMBL" id="CM039432">
    <property type="protein sequence ID" value="KAI4333606.1"/>
    <property type="molecule type" value="Genomic_DNA"/>
</dbReference>
<evidence type="ECO:0000313" key="2">
    <source>
        <dbReference type="Proteomes" id="UP000828941"/>
    </source>
</evidence>
<comment type="caution">
    <text evidence="1">The sequence shown here is derived from an EMBL/GenBank/DDBJ whole genome shotgun (WGS) entry which is preliminary data.</text>
</comment>
<organism evidence="1 2">
    <name type="scientific">Bauhinia variegata</name>
    <name type="common">Purple orchid tree</name>
    <name type="synonym">Phanera variegata</name>
    <dbReference type="NCBI Taxonomy" id="167791"/>
    <lineage>
        <taxon>Eukaryota</taxon>
        <taxon>Viridiplantae</taxon>
        <taxon>Streptophyta</taxon>
        <taxon>Embryophyta</taxon>
        <taxon>Tracheophyta</taxon>
        <taxon>Spermatophyta</taxon>
        <taxon>Magnoliopsida</taxon>
        <taxon>eudicotyledons</taxon>
        <taxon>Gunneridae</taxon>
        <taxon>Pentapetalae</taxon>
        <taxon>rosids</taxon>
        <taxon>fabids</taxon>
        <taxon>Fabales</taxon>
        <taxon>Fabaceae</taxon>
        <taxon>Cercidoideae</taxon>
        <taxon>Cercideae</taxon>
        <taxon>Bauhiniinae</taxon>
        <taxon>Bauhinia</taxon>
    </lineage>
</organism>
<accession>A0ACB9NBL2</accession>
<evidence type="ECO:0000313" key="1">
    <source>
        <dbReference type="EMBL" id="KAI4333606.1"/>
    </source>
</evidence>
<protein>
    <submittedName>
        <fullName evidence="1">Uncharacterized protein</fullName>
    </submittedName>
</protein>
<keyword evidence="2" id="KW-1185">Reference proteome</keyword>
<name>A0ACB9NBL2_BAUVA</name>